<gene>
    <name evidence="1" type="ORF">A11S_1294</name>
</gene>
<dbReference type="EMBL" id="CP003538">
    <property type="protein sequence ID" value="AGH98107.1"/>
    <property type="molecule type" value="Genomic_DNA"/>
</dbReference>
<dbReference type="AlphaFoldDB" id="M4VFG9"/>
<proteinExistence type="predicted"/>
<protein>
    <submittedName>
        <fullName evidence="1">Uncharacterized protein</fullName>
    </submittedName>
</protein>
<sequence>MSNVAPLRRVKKAGMLTTMRVELPYATAEDQAKADKLNAEIKHLGVRTARSAYDWGMTLFNKPKADKIKFETGDLVKVFKTVTDGDVQWEGTVDYDRSEYHHGLQKGMKPDAWQNMFYARLPARLERKDGTVLFGALEPFCETGTEGVVWSVHEYGKISYDGLNCLEEGDKLTVYKNVRDGEIEWQGALDFGPEKVEKIGWNEIFRQTLHVPTQDWLQMSWENRPVIVEARNWTQRMSKQEAKPCQN</sequence>
<dbReference type="Proteomes" id="UP000011932">
    <property type="component" value="Chromosome"/>
</dbReference>
<reference evidence="1 2" key="1">
    <citation type="journal article" date="2013" name="ISME J.">
        <title>By their genes ye shall know them: genomic signatures of predatory bacteria.</title>
        <authorList>
            <person name="Pasternak Z."/>
            <person name="Pietrokovski S."/>
            <person name="Rotem O."/>
            <person name="Gophna U."/>
            <person name="Lurie-Weinberger M.N."/>
            <person name="Jurkevitch E."/>
        </authorList>
    </citation>
    <scope>NUCLEOTIDE SEQUENCE [LARGE SCALE GENOMIC DNA]</scope>
    <source>
        <strain evidence="1">EPB</strain>
    </source>
</reference>
<evidence type="ECO:0000313" key="2">
    <source>
        <dbReference type="Proteomes" id="UP000011932"/>
    </source>
</evidence>
<dbReference type="KEGG" id="man:A11S_1294"/>
<organism evidence="1 2">
    <name type="scientific">Micavibrio aeruginosavorus EPB</name>
    <dbReference type="NCBI Taxonomy" id="349215"/>
    <lineage>
        <taxon>Bacteria</taxon>
        <taxon>Pseudomonadati</taxon>
        <taxon>Bdellovibrionota</taxon>
        <taxon>Bdellovibrionia</taxon>
        <taxon>Bdellovibrionales</taxon>
        <taxon>Pseudobdellovibrionaceae</taxon>
        <taxon>Micavibrio</taxon>
    </lineage>
</organism>
<name>M4VFG9_9BACT</name>
<dbReference type="OrthoDB" id="8482761at2"/>
<dbReference type="RefSeq" id="WP_015467643.1">
    <property type="nucleotide sequence ID" value="NC_020812.1"/>
</dbReference>
<dbReference type="HOGENOM" id="CLU_1123514_0_0_5"/>
<accession>M4VFG9</accession>
<evidence type="ECO:0000313" key="1">
    <source>
        <dbReference type="EMBL" id="AGH98107.1"/>
    </source>
</evidence>
<dbReference type="STRING" id="349215.A11S_1294"/>